<reference evidence="3" key="1">
    <citation type="journal article" date="2019" name="Int. J. Syst. Evol. Microbiol.">
        <title>The Global Catalogue of Microorganisms (GCM) 10K type strain sequencing project: providing services to taxonomists for standard genome sequencing and annotation.</title>
        <authorList>
            <consortium name="The Broad Institute Genomics Platform"/>
            <consortium name="The Broad Institute Genome Sequencing Center for Infectious Disease"/>
            <person name="Wu L."/>
            <person name="Ma J."/>
        </authorList>
    </citation>
    <scope>NUCLEOTIDE SEQUENCE [LARGE SCALE GENOMIC DNA]</scope>
    <source>
        <strain evidence="3">JCM 6833</strain>
    </source>
</reference>
<dbReference type="Proteomes" id="UP001501509">
    <property type="component" value="Unassembled WGS sequence"/>
</dbReference>
<evidence type="ECO:0000259" key="1">
    <source>
        <dbReference type="Pfam" id="PF13186"/>
    </source>
</evidence>
<accession>A0ABP6DCG4</accession>
<dbReference type="EMBL" id="BAAATD010000020">
    <property type="protein sequence ID" value="GAA2636126.1"/>
    <property type="molecule type" value="Genomic_DNA"/>
</dbReference>
<name>A0ABP6DCG4_9ACTN</name>
<feature type="domain" description="4Fe4S-binding SPASM" evidence="1">
    <location>
        <begin position="3"/>
        <end position="45"/>
    </location>
</feature>
<proteinExistence type="predicted"/>
<evidence type="ECO:0000313" key="2">
    <source>
        <dbReference type="EMBL" id="GAA2636126.1"/>
    </source>
</evidence>
<sequence>MCGDGRAAIDTNGRLMPCVLGRDFDAGNVRESALAALLTGDRWVEVVDAIPG</sequence>
<evidence type="ECO:0000313" key="3">
    <source>
        <dbReference type="Proteomes" id="UP001501509"/>
    </source>
</evidence>
<protein>
    <recommendedName>
        <fullName evidence="1">4Fe4S-binding SPASM domain-containing protein</fullName>
    </recommendedName>
</protein>
<dbReference type="InterPro" id="IPR023885">
    <property type="entry name" value="4Fe4S-binding_SPASM_dom"/>
</dbReference>
<comment type="caution">
    <text evidence="2">The sequence shown here is derived from an EMBL/GenBank/DDBJ whole genome shotgun (WGS) entry which is preliminary data.</text>
</comment>
<gene>
    <name evidence="2" type="ORF">GCM10010411_89100</name>
</gene>
<dbReference type="RefSeq" id="WP_410558563.1">
    <property type="nucleotide sequence ID" value="NZ_JAXCGB010000069.1"/>
</dbReference>
<dbReference type="Pfam" id="PF13186">
    <property type="entry name" value="SPASM"/>
    <property type="match status" value="1"/>
</dbReference>
<keyword evidence="3" id="KW-1185">Reference proteome</keyword>
<organism evidence="2 3">
    <name type="scientific">Actinomadura fulvescens</name>
    <dbReference type="NCBI Taxonomy" id="46160"/>
    <lineage>
        <taxon>Bacteria</taxon>
        <taxon>Bacillati</taxon>
        <taxon>Actinomycetota</taxon>
        <taxon>Actinomycetes</taxon>
        <taxon>Streptosporangiales</taxon>
        <taxon>Thermomonosporaceae</taxon>
        <taxon>Actinomadura</taxon>
    </lineage>
</organism>